<keyword evidence="7" id="KW-0732">Signal</keyword>
<dbReference type="InterPro" id="IPR050245">
    <property type="entry name" value="PrsA_foldase"/>
</dbReference>
<feature type="domain" description="PpiC" evidence="8">
    <location>
        <begin position="127"/>
        <end position="220"/>
    </location>
</feature>
<dbReference type="InterPro" id="IPR046357">
    <property type="entry name" value="PPIase_dom_sf"/>
</dbReference>
<evidence type="ECO:0000313" key="10">
    <source>
        <dbReference type="Proteomes" id="UP000645257"/>
    </source>
</evidence>
<gene>
    <name evidence="9" type="ORF">GCM10011289_23510</name>
</gene>
<evidence type="ECO:0000256" key="6">
    <source>
        <dbReference type="PROSITE-ProRule" id="PRU00278"/>
    </source>
</evidence>
<dbReference type="PROSITE" id="PS50198">
    <property type="entry name" value="PPIC_PPIASE_2"/>
    <property type="match status" value="1"/>
</dbReference>
<dbReference type="Pfam" id="PF00639">
    <property type="entry name" value="Rotamase"/>
    <property type="match status" value="1"/>
</dbReference>
<dbReference type="GO" id="GO:0003755">
    <property type="term" value="F:peptidyl-prolyl cis-trans isomerase activity"/>
    <property type="evidence" value="ECO:0007669"/>
    <property type="project" value="UniProtKB-KW"/>
</dbReference>
<evidence type="ECO:0000256" key="5">
    <source>
        <dbReference type="ARBA" id="ARBA00023235"/>
    </source>
</evidence>
<evidence type="ECO:0000256" key="7">
    <source>
        <dbReference type="SAM" id="SignalP"/>
    </source>
</evidence>
<dbReference type="PANTHER" id="PTHR47245">
    <property type="entry name" value="PEPTIDYLPROLYL ISOMERASE"/>
    <property type="match status" value="1"/>
</dbReference>
<keyword evidence="10" id="KW-1185">Reference proteome</keyword>
<keyword evidence="4 6" id="KW-0697">Rotamase</keyword>
<reference evidence="9" key="1">
    <citation type="journal article" date="2014" name="Int. J. Syst. Evol. Microbiol.">
        <title>Complete genome sequence of Corynebacterium casei LMG S-19264T (=DSM 44701T), isolated from a smear-ripened cheese.</title>
        <authorList>
            <consortium name="US DOE Joint Genome Institute (JGI-PGF)"/>
            <person name="Walter F."/>
            <person name="Albersmeier A."/>
            <person name="Kalinowski J."/>
            <person name="Ruckert C."/>
        </authorList>
    </citation>
    <scope>NUCLEOTIDE SEQUENCE</scope>
    <source>
        <strain evidence="9">KCTC 32182</strain>
    </source>
</reference>
<dbReference type="InterPro" id="IPR023058">
    <property type="entry name" value="PPIase_PpiC_CS"/>
</dbReference>
<evidence type="ECO:0000256" key="3">
    <source>
        <dbReference type="ARBA" id="ARBA00013194"/>
    </source>
</evidence>
<dbReference type="RefSeq" id="WP_189534523.1">
    <property type="nucleotide sequence ID" value="NZ_BMYX01000013.1"/>
</dbReference>
<dbReference type="PANTHER" id="PTHR47245:SF2">
    <property type="entry name" value="PEPTIDYL-PROLYL CIS-TRANS ISOMERASE HP_0175-RELATED"/>
    <property type="match status" value="1"/>
</dbReference>
<organism evidence="9 10">
    <name type="scientific">Paludibacterium paludis</name>
    <dbReference type="NCBI Taxonomy" id="1225769"/>
    <lineage>
        <taxon>Bacteria</taxon>
        <taxon>Pseudomonadati</taxon>
        <taxon>Pseudomonadota</taxon>
        <taxon>Betaproteobacteria</taxon>
        <taxon>Neisseriales</taxon>
        <taxon>Chromobacteriaceae</taxon>
        <taxon>Paludibacterium</taxon>
    </lineage>
</organism>
<evidence type="ECO:0000313" key="9">
    <source>
        <dbReference type="EMBL" id="GGY19287.1"/>
    </source>
</evidence>
<dbReference type="EMBL" id="BMYX01000013">
    <property type="protein sequence ID" value="GGY19287.1"/>
    <property type="molecule type" value="Genomic_DNA"/>
</dbReference>
<dbReference type="AlphaFoldDB" id="A0A918P3V2"/>
<comment type="catalytic activity">
    <reaction evidence="1">
        <text>[protein]-peptidylproline (omega=180) = [protein]-peptidylproline (omega=0)</text>
        <dbReference type="Rhea" id="RHEA:16237"/>
        <dbReference type="Rhea" id="RHEA-COMP:10747"/>
        <dbReference type="Rhea" id="RHEA-COMP:10748"/>
        <dbReference type="ChEBI" id="CHEBI:83833"/>
        <dbReference type="ChEBI" id="CHEBI:83834"/>
        <dbReference type="EC" id="5.2.1.8"/>
    </reaction>
</comment>
<accession>A0A918P3V2</accession>
<dbReference type="PROSITE" id="PS01096">
    <property type="entry name" value="PPIC_PPIASE_1"/>
    <property type="match status" value="1"/>
</dbReference>
<evidence type="ECO:0000259" key="8">
    <source>
        <dbReference type="PROSITE" id="PS50198"/>
    </source>
</evidence>
<evidence type="ECO:0000256" key="4">
    <source>
        <dbReference type="ARBA" id="ARBA00023110"/>
    </source>
</evidence>
<protein>
    <recommendedName>
        <fullName evidence="3">peptidylprolyl isomerase</fullName>
        <ecNumber evidence="3">5.2.1.8</ecNumber>
    </recommendedName>
</protein>
<reference evidence="9" key="2">
    <citation type="submission" date="2020-09" db="EMBL/GenBank/DDBJ databases">
        <authorList>
            <person name="Sun Q."/>
            <person name="Kim S."/>
        </authorList>
    </citation>
    <scope>NUCLEOTIDE SEQUENCE</scope>
    <source>
        <strain evidence="9">KCTC 32182</strain>
    </source>
</reference>
<feature type="chain" id="PRO_5038054430" description="peptidylprolyl isomerase" evidence="7">
    <location>
        <begin position="21"/>
        <end position="260"/>
    </location>
</feature>
<comment type="caution">
    <text evidence="9">The sequence shown here is derived from an EMBL/GenBank/DDBJ whole genome shotgun (WGS) entry which is preliminary data.</text>
</comment>
<dbReference type="InterPro" id="IPR000297">
    <property type="entry name" value="PPIase_PpiC"/>
</dbReference>
<dbReference type="Proteomes" id="UP000645257">
    <property type="component" value="Unassembled WGS sequence"/>
</dbReference>
<dbReference type="Gene3D" id="3.10.50.40">
    <property type="match status" value="1"/>
</dbReference>
<comment type="similarity">
    <text evidence="2">Belongs to the PpiC/parvulin rotamase family.</text>
</comment>
<name>A0A918P3V2_9NEIS</name>
<dbReference type="EC" id="5.2.1.8" evidence="3"/>
<dbReference type="SUPFAM" id="SSF54534">
    <property type="entry name" value="FKBP-like"/>
    <property type="match status" value="1"/>
</dbReference>
<evidence type="ECO:0000256" key="2">
    <source>
        <dbReference type="ARBA" id="ARBA00007656"/>
    </source>
</evidence>
<dbReference type="InterPro" id="IPR027304">
    <property type="entry name" value="Trigger_fact/SurA_dom_sf"/>
</dbReference>
<sequence>MKKTLMAGLLAAALVPAALAAGLTVNGVDIPQARIDMIIKQVEAQGQQITPATRQAIVDQLVTAELLRQEAVKKGMDKSADYQAELQNMQTMALAQRYIADYQRANPVTDAQLKAEYDKLKAQIPVQKKLHVAHILVATEAEANAVLDSLKKGKPFADLARAKSTDPESKAKGGDLGWFDPVRGGFAPEFAQAASHLAKGQITAKPVKTQFGWHIIKLEDVRTEPPPAFDALKPQLAQRMMGQRIDKLVGELRAKAKVSQ</sequence>
<keyword evidence="5 6" id="KW-0413">Isomerase</keyword>
<evidence type="ECO:0000256" key="1">
    <source>
        <dbReference type="ARBA" id="ARBA00000971"/>
    </source>
</evidence>
<proteinExistence type="inferred from homology"/>
<feature type="signal peptide" evidence="7">
    <location>
        <begin position="1"/>
        <end position="20"/>
    </location>
</feature>
<dbReference type="Gene3D" id="1.10.8.1040">
    <property type="match status" value="1"/>
</dbReference>
<dbReference type="SUPFAM" id="SSF109998">
    <property type="entry name" value="Triger factor/SurA peptide-binding domain-like"/>
    <property type="match status" value="1"/>
</dbReference>